<feature type="transmembrane region" description="Helical" evidence="1">
    <location>
        <begin position="12"/>
        <end position="35"/>
    </location>
</feature>
<feature type="transmembrane region" description="Helical" evidence="1">
    <location>
        <begin position="94"/>
        <end position="114"/>
    </location>
</feature>
<evidence type="ECO:0008006" key="4">
    <source>
        <dbReference type="Google" id="ProtNLM"/>
    </source>
</evidence>
<reference evidence="2 3" key="1">
    <citation type="journal article" date="2015" name="Genome Announc.">
        <title>Complete Genome Sequence of Spiroplasma turonicum Strain Tab4cT, a Parasite of a Horse Fly, Haematopota sp. (Diptera: Tabanidae).</title>
        <authorList>
            <person name="Davis R.E."/>
            <person name="Shao J."/>
            <person name="Zhao Y."/>
            <person name="Gasparich G.E."/>
            <person name="Gaynor B.J."/>
            <person name="Donofrio N."/>
        </authorList>
    </citation>
    <scope>NUCLEOTIDE SEQUENCE [LARGE SCALE GENOMIC DNA]</scope>
    <source>
        <strain evidence="2 3">Tab4c</strain>
    </source>
</reference>
<keyword evidence="3" id="KW-1185">Reference proteome</keyword>
<organism evidence="2 3">
    <name type="scientific">Spiroplasma turonicum</name>
    <dbReference type="NCBI Taxonomy" id="216946"/>
    <lineage>
        <taxon>Bacteria</taxon>
        <taxon>Bacillati</taxon>
        <taxon>Mycoplasmatota</taxon>
        <taxon>Mollicutes</taxon>
        <taxon>Entomoplasmatales</taxon>
        <taxon>Spiroplasmataceae</taxon>
        <taxon>Spiroplasma</taxon>
    </lineage>
</organism>
<gene>
    <name evidence="2" type="ORF">STURON_00548</name>
</gene>
<dbReference type="STRING" id="216946.STURO_v1c05460"/>
<keyword evidence="1" id="KW-0812">Transmembrane</keyword>
<evidence type="ECO:0000313" key="3">
    <source>
        <dbReference type="Proteomes" id="UP000067243"/>
    </source>
</evidence>
<dbReference type="EMBL" id="CP012328">
    <property type="protein sequence ID" value="AKU79794.1"/>
    <property type="molecule type" value="Genomic_DNA"/>
</dbReference>
<feature type="transmembrane region" description="Helical" evidence="1">
    <location>
        <begin position="126"/>
        <end position="150"/>
    </location>
</feature>
<dbReference type="PATRIC" id="fig|216946.3.peg.550"/>
<dbReference type="AlphaFoldDB" id="A0A0K1P6G4"/>
<dbReference type="KEGG" id="stur:STURON_00548"/>
<keyword evidence="1" id="KW-0472">Membrane</keyword>
<proteinExistence type="predicted"/>
<dbReference type="RefSeq" id="WP_075048385.1">
    <property type="nucleotide sequence ID" value="NZ_CP012328.1"/>
</dbReference>
<feature type="transmembrane region" description="Helical" evidence="1">
    <location>
        <begin position="47"/>
        <end position="65"/>
    </location>
</feature>
<evidence type="ECO:0000256" key="1">
    <source>
        <dbReference type="SAM" id="Phobius"/>
    </source>
</evidence>
<evidence type="ECO:0000313" key="2">
    <source>
        <dbReference type="EMBL" id="AKU79794.1"/>
    </source>
</evidence>
<accession>A0A0K1P6G4</accession>
<protein>
    <recommendedName>
        <fullName evidence="4">Transmembrane protein</fullName>
    </recommendedName>
</protein>
<keyword evidence="1" id="KW-1133">Transmembrane helix</keyword>
<sequence>MKKNTFKGKLFIIILLSFSIIYYLNVFFSIKINIINFDSYINFFNNIVFIITITIFSAIILAYFAKMVKLINEYKVIYFKDFDFKYIISKNIKLFRHYLLLSSPVIILKLYLIFSNLNYNSNINKFIVISFLLTLFLLLNLSLLSLYISLKIICKEKNIKIIEEEYLDINSMFTFINEYVEIHNIYFYSEIVYKEVVLRYYIFQKEISMLVHQEQSDVKKDIKKGTCPPSECY</sequence>
<dbReference type="Proteomes" id="UP000067243">
    <property type="component" value="Chromosome"/>
</dbReference>
<name>A0A0K1P6G4_9MOLU</name>